<sequence>MFDKLEEECGVFGIYGHPEAANMTYLGLYSLQHRGQESCGIVASDGHSLRAHRKSGLVADVFRDPVLFERLPGQSAIGHVRYSTAGGNDEKNCQPIMVDYVRGSIAVAHNGNLINAQELRNELEQLGSIFSTVADTEVIIHLLARTQSDSLSERIADALRRVRGAYSLLFLTETRMVAVRDPNGFRPLILGKLDGAYVVASETCALDLIEAEFIREIEPGEMIIIDKKGLHSLFPLEVAQPSPCIFEYIYFARPDSTIFGREVYGVRKEYGRQLAREFPVEADVVVPIPDSGVPAAIGYAEQSGIPFELGLIRNHYVGRTFIEPQQSIRHFGVKIKLNPVREVIEGKRVVVIDDSIVRGTTARKIIKMIRHAGAKEVHVRISSPPTSYPCYYGIDTPTRTELISSSHSIEEINRYITSDTLGYLSIEGLLKATCGSENLEQCHFCTACFCGRYPLKFPRLKDDRQLGLF</sequence>
<dbReference type="Gene3D" id="3.60.20.10">
    <property type="entry name" value="Glutamine Phosphoribosylpyrophosphate, subunit 1, domain 1"/>
    <property type="match status" value="1"/>
</dbReference>
<dbReference type="EC" id="2.4.2.14" evidence="7"/>
<keyword evidence="7 11" id="KW-0408">Iron</keyword>
<evidence type="ECO:0000259" key="12">
    <source>
        <dbReference type="PROSITE" id="PS51278"/>
    </source>
</evidence>
<dbReference type="PANTHER" id="PTHR11907">
    <property type="entry name" value="AMIDOPHOSPHORIBOSYLTRANSFERASE"/>
    <property type="match status" value="1"/>
</dbReference>
<dbReference type="Pfam" id="PF13537">
    <property type="entry name" value="GATase_7"/>
    <property type="match status" value="1"/>
</dbReference>
<dbReference type="NCBIfam" id="TIGR01134">
    <property type="entry name" value="purF"/>
    <property type="match status" value="1"/>
</dbReference>
<name>A0A1G7CEV6_9BACT</name>
<dbReference type="Pfam" id="PF00156">
    <property type="entry name" value="Pribosyltran"/>
    <property type="match status" value="1"/>
</dbReference>
<organism evidence="13 14">
    <name type="scientific">Desulfuromonas thiophila</name>
    <dbReference type="NCBI Taxonomy" id="57664"/>
    <lineage>
        <taxon>Bacteria</taxon>
        <taxon>Pseudomonadati</taxon>
        <taxon>Thermodesulfobacteriota</taxon>
        <taxon>Desulfuromonadia</taxon>
        <taxon>Desulfuromonadales</taxon>
        <taxon>Desulfuromonadaceae</taxon>
        <taxon>Desulfuromonas</taxon>
    </lineage>
</organism>
<comment type="pathway">
    <text evidence="1 7 8">Purine metabolism; IMP biosynthesis via de novo pathway; N(1)-(5-phospho-D-ribosyl)glycinamide from 5-phospho-alpha-D-ribose 1-diphosphate: step 1/2.</text>
</comment>
<dbReference type="InterPro" id="IPR029057">
    <property type="entry name" value="PRTase-like"/>
</dbReference>
<dbReference type="InterPro" id="IPR029055">
    <property type="entry name" value="Ntn_hydrolases_N"/>
</dbReference>
<keyword evidence="7" id="KW-0004">4Fe-4S</keyword>
<evidence type="ECO:0000256" key="7">
    <source>
        <dbReference type="HAMAP-Rule" id="MF_01931"/>
    </source>
</evidence>
<keyword evidence="7 10" id="KW-0479">Metal-binding</keyword>
<evidence type="ECO:0000313" key="14">
    <source>
        <dbReference type="Proteomes" id="UP000243205"/>
    </source>
</evidence>
<keyword evidence="5 7" id="KW-0658">Purine biosynthesis</keyword>
<dbReference type="CDD" id="cd06223">
    <property type="entry name" value="PRTases_typeI"/>
    <property type="match status" value="1"/>
</dbReference>
<evidence type="ECO:0000256" key="3">
    <source>
        <dbReference type="ARBA" id="ARBA00022676"/>
    </source>
</evidence>
<dbReference type="GO" id="GO:0006189">
    <property type="term" value="P:'de novo' IMP biosynthetic process"/>
    <property type="evidence" value="ECO:0007669"/>
    <property type="project" value="UniProtKB-UniRule"/>
</dbReference>
<feature type="binding site" evidence="7 10">
    <location>
        <position position="353"/>
    </location>
    <ligand>
        <name>Mg(2+)</name>
        <dbReference type="ChEBI" id="CHEBI:18420"/>
    </ligand>
</feature>
<feature type="binding site" evidence="7 10">
    <location>
        <position position="291"/>
    </location>
    <ligand>
        <name>Mg(2+)</name>
        <dbReference type="ChEBI" id="CHEBI:18420"/>
    </ligand>
</feature>
<evidence type="ECO:0000256" key="5">
    <source>
        <dbReference type="ARBA" id="ARBA00022755"/>
    </source>
</evidence>
<evidence type="ECO:0000256" key="11">
    <source>
        <dbReference type="PIRSR" id="PIRSR000485-3"/>
    </source>
</evidence>
<proteinExistence type="inferred from homology"/>
<keyword evidence="7 10" id="KW-0460">Magnesium</keyword>
<evidence type="ECO:0000256" key="1">
    <source>
        <dbReference type="ARBA" id="ARBA00005209"/>
    </source>
</evidence>
<dbReference type="STRING" id="57664.SAMN05661003_10962"/>
<evidence type="ECO:0000256" key="10">
    <source>
        <dbReference type="PIRSR" id="PIRSR000485-2"/>
    </source>
</evidence>
<accession>A0A1G7CEV6</accession>
<feature type="binding site" evidence="7 10">
    <location>
        <position position="354"/>
    </location>
    <ligand>
        <name>Mg(2+)</name>
        <dbReference type="ChEBI" id="CHEBI:18420"/>
    </ligand>
</feature>
<dbReference type="InterPro" id="IPR017932">
    <property type="entry name" value="GATase_2_dom"/>
</dbReference>
<evidence type="ECO:0000256" key="4">
    <source>
        <dbReference type="ARBA" id="ARBA00022679"/>
    </source>
</evidence>
<dbReference type="InterPro" id="IPR035584">
    <property type="entry name" value="PurF_N"/>
</dbReference>
<gene>
    <name evidence="7" type="primary">purF</name>
    <name evidence="13" type="ORF">SAMN05661003_10962</name>
</gene>
<dbReference type="Gene3D" id="3.40.50.2020">
    <property type="match status" value="1"/>
</dbReference>
<feature type="binding site" evidence="7 11">
    <location>
        <position position="445"/>
    </location>
    <ligand>
        <name>[4Fe-4S] cluster</name>
        <dbReference type="ChEBI" id="CHEBI:49883"/>
    </ligand>
</feature>
<feature type="binding site" evidence="7 11">
    <location>
        <position position="448"/>
    </location>
    <ligand>
        <name>[4Fe-4S] cluster</name>
        <dbReference type="ChEBI" id="CHEBI:49883"/>
    </ligand>
</feature>
<dbReference type="SUPFAM" id="SSF53271">
    <property type="entry name" value="PRTase-like"/>
    <property type="match status" value="1"/>
</dbReference>
<dbReference type="CDD" id="cd00715">
    <property type="entry name" value="GPATase_N"/>
    <property type="match status" value="1"/>
</dbReference>
<dbReference type="InterPro" id="IPR000836">
    <property type="entry name" value="PRTase_dom"/>
</dbReference>
<keyword evidence="7 11" id="KW-0411">Iron-sulfur</keyword>
<keyword evidence="3 7" id="KW-0328">Glycosyltransferase</keyword>
<comment type="cofactor">
    <cofactor evidence="7 10">
        <name>Mg(2+)</name>
        <dbReference type="ChEBI" id="CHEBI:18420"/>
    </cofactor>
    <text evidence="7 10">Binds 1 Mg(2+) ion per subunit.</text>
</comment>
<comment type="cofactor">
    <cofactor evidence="7 11">
        <name>[4Fe-4S] cluster</name>
        <dbReference type="ChEBI" id="CHEBI:49883"/>
    </cofactor>
    <text evidence="7 11">Binds 1 [4Fe-4S] cluster per subunit.</text>
</comment>
<dbReference type="AlphaFoldDB" id="A0A1G7CEV6"/>
<keyword evidence="4 7" id="KW-0808">Transferase</keyword>
<feature type="binding site" evidence="7 11">
    <location>
        <position position="390"/>
    </location>
    <ligand>
        <name>[4Fe-4S] cluster</name>
        <dbReference type="ChEBI" id="CHEBI:49883"/>
    </ligand>
</feature>
<dbReference type="GO" id="GO:0009113">
    <property type="term" value="P:purine nucleobase biosynthetic process"/>
    <property type="evidence" value="ECO:0007669"/>
    <property type="project" value="UniProtKB-UniRule"/>
</dbReference>
<dbReference type="GO" id="GO:0000287">
    <property type="term" value="F:magnesium ion binding"/>
    <property type="evidence" value="ECO:0007669"/>
    <property type="project" value="UniProtKB-UniRule"/>
</dbReference>
<evidence type="ECO:0000256" key="9">
    <source>
        <dbReference type="PIRSR" id="PIRSR000485-1"/>
    </source>
</evidence>
<dbReference type="Proteomes" id="UP000243205">
    <property type="component" value="Unassembled WGS sequence"/>
</dbReference>
<dbReference type="GO" id="GO:0051539">
    <property type="term" value="F:4 iron, 4 sulfur cluster binding"/>
    <property type="evidence" value="ECO:0007669"/>
    <property type="project" value="UniProtKB-KW"/>
</dbReference>
<dbReference type="GO" id="GO:0004044">
    <property type="term" value="F:amidophosphoribosyltransferase activity"/>
    <property type="evidence" value="ECO:0007669"/>
    <property type="project" value="UniProtKB-UniRule"/>
</dbReference>
<feature type="binding site" evidence="7 11">
    <location>
        <position position="244"/>
    </location>
    <ligand>
        <name>[4Fe-4S] cluster</name>
        <dbReference type="ChEBI" id="CHEBI:49883"/>
    </ligand>
</feature>
<dbReference type="SUPFAM" id="SSF56235">
    <property type="entry name" value="N-terminal nucleophile aminohydrolases (Ntn hydrolases)"/>
    <property type="match status" value="1"/>
</dbReference>
<reference evidence="14" key="1">
    <citation type="submission" date="2016-10" db="EMBL/GenBank/DDBJ databases">
        <authorList>
            <person name="Varghese N."/>
            <person name="Submissions S."/>
        </authorList>
    </citation>
    <scope>NUCLEOTIDE SEQUENCE [LARGE SCALE GENOMIC DNA]</scope>
    <source>
        <strain evidence="14">DSM 8987</strain>
    </source>
</reference>
<feature type="domain" description="Glutamine amidotransferase type-2" evidence="12">
    <location>
        <begin position="9"/>
        <end position="228"/>
    </location>
</feature>
<dbReference type="PIRSF" id="PIRSF000485">
    <property type="entry name" value="Amd_phspho_trans"/>
    <property type="match status" value="1"/>
</dbReference>
<evidence type="ECO:0000256" key="8">
    <source>
        <dbReference type="PIRNR" id="PIRNR000485"/>
    </source>
</evidence>
<dbReference type="PROSITE" id="PS51278">
    <property type="entry name" value="GATASE_TYPE_2"/>
    <property type="match status" value="1"/>
</dbReference>
<dbReference type="UniPathway" id="UPA00074">
    <property type="reaction ID" value="UER00124"/>
</dbReference>
<dbReference type="InterPro" id="IPR005854">
    <property type="entry name" value="PurF"/>
</dbReference>
<keyword evidence="14" id="KW-1185">Reference proteome</keyword>
<dbReference type="HAMAP" id="MF_01931">
    <property type="entry name" value="PurF"/>
    <property type="match status" value="1"/>
</dbReference>
<keyword evidence="6 7" id="KW-0315">Glutamine amidotransferase</keyword>
<evidence type="ECO:0000256" key="2">
    <source>
        <dbReference type="ARBA" id="ARBA00010138"/>
    </source>
</evidence>
<comment type="similarity">
    <text evidence="2 7 8">In the C-terminal section; belongs to the purine/pyrimidine phosphoribosyltransferase family.</text>
</comment>
<dbReference type="EMBL" id="FNAQ01000009">
    <property type="protein sequence ID" value="SDE37783.1"/>
    <property type="molecule type" value="Genomic_DNA"/>
</dbReference>
<dbReference type="OrthoDB" id="9801213at2"/>
<comment type="catalytic activity">
    <reaction evidence="7 8">
        <text>5-phospho-beta-D-ribosylamine + L-glutamate + diphosphate = 5-phospho-alpha-D-ribose 1-diphosphate + L-glutamine + H2O</text>
        <dbReference type="Rhea" id="RHEA:14905"/>
        <dbReference type="ChEBI" id="CHEBI:15377"/>
        <dbReference type="ChEBI" id="CHEBI:29985"/>
        <dbReference type="ChEBI" id="CHEBI:33019"/>
        <dbReference type="ChEBI" id="CHEBI:58017"/>
        <dbReference type="ChEBI" id="CHEBI:58359"/>
        <dbReference type="ChEBI" id="CHEBI:58681"/>
        <dbReference type="EC" id="2.4.2.14"/>
    </reaction>
</comment>
<dbReference type="RefSeq" id="WP_092078656.1">
    <property type="nucleotide sequence ID" value="NZ_CALFZY010000008.1"/>
</dbReference>
<comment type="function">
    <text evidence="7">Catalyzes the formation of phosphoribosylamine from phosphoribosylpyrophosphate (PRPP) and glutamine.</text>
</comment>
<evidence type="ECO:0000313" key="13">
    <source>
        <dbReference type="EMBL" id="SDE37783.1"/>
    </source>
</evidence>
<feature type="active site" description="Nucleophile" evidence="7 9">
    <location>
        <position position="9"/>
    </location>
</feature>
<protein>
    <recommendedName>
        <fullName evidence="7">Amidophosphoribosyltransferase</fullName>
        <shortName evidence="7">ATase</shortName>
        <ecNumber evidence="7">2.4.2.14</ecNumber>
    </recommendedName>
    <alternativeName>
        <fullName evidence="7">Glutamine phosphoribosylpyrophosphate amidotransferase</fullName>
        <shortName evidence="7">GPATase</shortName>
    </alternativeName>
</protein>
<evidence type="ECO:0000256" key="6">
    <source>
        <dbReference type="ARBA" id="ARBA00022962"/>
    </source>
</evidence>